<organism evidence="2 3">
    <name type="scientific">Rangifer tarandus platyrhynchus</name>
    <name type="common">Svalbard reindeer</name>
    <dbReference type="NCBI Taxonomy" id="3082113"/>
    <lineage>
        <taxon>Eukaryota</taxon>
        <taxon>Metazoa</taxon>
        <taxon>Chordata</taxon>
        <taxon>Craniata</taxon>
        <taxon>Vertebrata</taxon>
        <taxon>Euteleostomi</taxon>
        <taxon>Mammalia</taxon>
        <taxon>Eutheria</taxon>
        <taxon>Laurasiatheria</taxon>
        <taxon>Artiodactyla</taxon>
        <taxon>Ruminantia</taxon>
        <taxon>Pecora</taxon>
        <taxon>Cervidae</taxon>
        <taxon>Odocoileinae</taxon>
        <taxon>Rangifer</taxon>
    </lineage>
</organism>
<evidence type="ECO:0000256" key="1">
    <source>
        <dbReference type="SAM" id="MobiDB-lite"/>
    </source>
</evidence>
<feature type="region of interest" description="Disordered" evidence="1">
    <location>
        <begin position="81"/>
        <end position="278"/>
    </location>
</feature>
<feature type="compositionally biased region" description="Polar residues" evidence="1">
    <location>
        <begin position="143"/>
        <end position="152"/>
    </location>
</feature>
<feature type="compositionally biased region" description="Basic and acidic residues" evidence="1">
    <location>
        <begin position="252"/>
        <end position="275"/>
    </location>
</feature>
<keyword evidence="3" id="KW-1185">Reference proteome</keyword>
<sequence length="343" mass="36769">MGNGLRPGGGAEEPFGESPPPLETINKGPKRCTFLHTRPKTHLGEPRVRETSRAELRKHLSPSLSRNLLETWKLREQIFSLRFPPSCPPPTDPRAGAGEPDSQRARGRCDRRQRAAGRPRRDSPEPRRQPPLARSPGVPSRAPSPSQATSGRRLSALTLAFPRPRPPTPAEEQKEGSAGSPLGRRGGGGADSSAAAPHTKGLPTPGRGVGALVPAPRTGSHPPAGVCASVHRNAGSEGGLREPGRAGWTGRDGGEGRRERGRREVCNGTSHDAHRANGRRCPEAVWTDLPATHTRARTSSVSAARQVWEPRSPLRSQVGSTPFRPDSRASRLRCPSEPWIAAP</sequence>
<evidence type="ECO:0000313" key="3">
    <source>
        <dbReference type="Proteomes" id="UP001176941"/>
    </source>
</evidence>
<reference evidence="2" key="1">
    <citation type="submission" date="2023-04" db="EMBL/GenBank/DDBJ databases">
        <authorList>
            <consortium name="ELIXIR-Norway"/>
        </authorList>
    </citation>
    <scope>NUCLEOTIDE SEQUENCE [LARGE SCALE GENOMIC DNA]</scope>
</reference>
<name>A0ABN8ZC99_RANTA</name>
<gene>
    <name evidence="2" type="ORF">MRATA1EN1_LOCUS20316</name>
</gene>
<feature type="compositionally biased region" description="Gly residues" evidence="1">
    <location>
        <begin position="1"/>
        <end position="11"/>
    </location>
</feature>
<protein>
    <submittedName>
        <fullName evidence="2">Uncharacterized protein</fullName>
    </submittedName>
</protein>
<accession>A0ABN8ZC99</accession>
<evidence type="ECO:0000313" key="2">
    <source>
        <dbReference type="EMBL" id="CAI9171354.1"/>
    </source>
</evidence>
<dbReference type="EMBL" id="OX459966">
    <property type="protein sequence ID" value="CAI9171354.1"/>
    <property type="molecule type" value="Genomic_DNA"/>
</dbReference>
<proteinExistence type="predicted"/>
<feature type="region of interest" description="Disordered" evidence="1">
    <location>
        <begin position="295"/>
        <end position="343"/>
    </location>
</feature>
<dbReference type="Proteomes" id="UP001176941">
    <property type="component" value="Chromosome 30"/>
</dbReference>
<feature type="compositionally biased region" description="Basic and acidic residues" evidence="1">
    <location>
        <begin position="101"/>
        <end position="128"/>
    </location>
</feature>
<feature type="compositionally biased region" description="Basic and acidic residues" evidence="1">
    <location>
        <begin position="42"/>
        <end position="58"/>
    </location>
</feature>
<feature type="region of interest" description="Disordered" evidence="1">
    <location>
        <begin position="1"/>
        <end position="67"/>
    </location>
</feature>